<organism evidence="1 2">
    <name type="scientific">Saccharopolyspora spinosa</name>
    <dbReference type="NCBI Taxonomy" id="60894"/>
    <lineage>
        <taxon>Bacteria</taxon>
        <taxon>Bacillati</taxon>
        <taxon>Actinomycetota</taxon>
        <taxon>Actinomycetes</taxon>
        <taxon>Pseudonocardiales</taxon>
        <taxon>Pseudonocardiaceae</taxon>
        <taxon>Saccharopolyspora</taxon>
    </lineage>
</organism>
<dbReference type="GO" id="GO:0016791">
    <property type="term" value="F:phosphatase activity"/>
    <property type="evidence" value="ECO:0007669"/>
    <property type="project" value="TreeGrafter"/>
</dbReference>
<dbReference type="InterPro" id="IPR013078">
    <property type="entry name" value="His_Pase_superF_clade-1"/>
</dbReference>
<keyword evidence="2" id="KW-1185">Reference proteome</keyword>
<dbReference type="Gene3D" id="3.50.50.60">
    <property type="entry name" value="FAD/NAD(P)-binding domain"/>
    <property type="match status" value="1"/>
</dbReference>
<dbReference type="Pfam" id="PF00300">
    <property type="entry name" value="His_Phos_1"/>
    <property type="match status" value="1"/>
</dbReference>
<evidence type="ECO:0000313" key="1">
    <source>
        <dbReference type="EMBL" id="PKW17745.1"/>
    </source>
</evidence>
<dbReference type="SMART" id="SM00855">
    <property type="entry name" value="PGAM"/>
    <property type="match status" value="1"/>
</dbReference>
<dbReference type="PANTHER" id="PTHR48100">
    <property type="entry name" value="BROAD-SPECIFICITY PHOSPHATASE YOR283W-RELATED"/>
    <property type="match status" value="1"/>
</dbReference>
<dbReference type="InterPro" id="IPR036188">
    <property type="entry name" value="FAD/NAD-bd_sf"/>
</dbReference>
<dbReference type="CDD" id="cd07067">
    <property type="entry name" value="HP_PGM_like"/>
    <property type="match status" value="1"/>
</dbReference>
<gene>
    <name evidence="1" type="ORF">A8926_5754</name>
</gene>
<dbReference type="STRING" id="994479.GCA_000194155_05591"/>
<dbReference type="SUPFAM" id="SSF53254">
    <property type="entry name" value="Phosphoglycerate mutase-like"/>
    <property type="match status" value="1"/>
</dbReference>
<dbReference type="PANTHER" id="PTHR48100:SF1">
    <property type="entry name" value="HISTIDINE PHOSPHATASE FAMILY PROTEIN-RELATED"/>
    <property type="match status" value="1"/>
</dbReference>
<dbReference type="AlphaFoldDB" id="A0A2N3Y493"/>
<dbReference type="Gene3D" id="3.40.50.1240">
    <property type="entry name" value="Phosphoglycerate mutase-like"/>
    <property type="match status" value="1"/>
</dbReference>
<sequence>MLVYGPNTNIVVNGSIILFSECAVTYIVGCLRLLLERGEGTLDCREEAHDAFNVDVDRTNLLTSWVKSIVHSWYEHGRVVRTGRAPSWSTGNTRNSPIRLTSGYWAGKRVSMPEVEYRQSRFSAPAGSTDILLIRHGESAPARPDQPFQLVDGQGDPELAPAGREHAERVAERLADVQLDAIYVTTLQRTAQTAAPLAARLGLTPLVESDLREVHLGDWEGGLFRQKVAQNDPVIQQMHTEQRWDVIPGAESTEALTTRVHGAIERLTAAHPDQRIAVFTHGGVIGQVMAIATGSRPLAFLGANNGSISQIVVTGGRWIVRRFNDSAHIDDGLTKTASALS</sequence>
<dbReference type="EMBL" id="PJNB01000001">
    <property type="protein sequence ID" value="PKW17745.1"/>
    <property type="molecule type" value="Genomic_DNA"/>
</dbReference>
<dbReference type="InterPro" id="IPR050275">
    <property type="entry name" value="PGM_Phosphatase"/>
</dbReference>
<accession>A0A2N3Y493</accession>
<evidence type="ECO:0000313" key="2">
    <source>
        <dbReference type="Proteomes" id="UP000233786"/>
    </source>
</evidence>
<proteinExistence type="predicted"/>
<reference evidence="1" key="1">
    <citation type="submission" date="2017-12" db="EMBL/GenBank/DDBJ databases">
        <title>Sequencing the genomes of 1000 Actinobacteria strains.</title>
        <authorList>
            <person name="Klenk H.-P."/>
        </authorList>
    </citation>
    <scope>NUCLEOTIDE SEQUENCE [LARGE SCALE GENOMIC DNA]</scope>
    <source>
        <strain evidence="1">DSM 44228</strain>
    </source>
</reference>
<comment type="caution">
    <text evidence="1">The sequence shown here is derived from an EMBL/GenBank/DDBJ whole genome shotgun (WGS) entry which is preliminary data.</text>
</comment>
<dbReference type="Proteomes" id="UP000233786">
    <property type="component" value="Unassembled WGS sequence"/>
</dbReference>
<protein>
    <submittedName>
        <fullName evidence="1">Broad specificity phosphatase PhoE</fullName>
    </submittedName>
</protein>
<dbReference type="InterPro" id="IPR029033">
    <property type="entry name" value="His_PPase_superfam"/>
</dbReference>
<dbReference type="GO" id="GO:0005737">
    <property type="term" value="C:cytoplasm"/>
    <property type="evidence" value="ECO:0007669"/>
    <property type="project" value="TreeGrafter"/>
</dbReference>
<name>A0A2N3Y493_SACSN</name>